<evidence type="ECO:0000313" key="11">
    <source>
        <dbReference type="Proteomes" id="UP000005104"/>
    </source>
</evidence>
<dbReference type="PROSITE" id="PS50043">
    <property type="entry name" value="HTH_LUXR_2"/>
    <property type="match status" value="1"/>
</dbReference>
<feature type="domain" description="HTH luxR-type" evidence="8">
    <location>
        <begin position="138"/>
        <end position="203"/>
    </location>
</feature>
<name>H5XUC7_9FIRM</name>
<dbReference type="SUPFAM" id="SSF46894">
    <property type="entry name" value="C-terminal effector domain of the bipartite response regulators"/>
    <property type="match status" value="1"/>
</dbReference>
<evidence type="ECO:0000259" key="8">
    <source>
        <dbReference type="PROSITE" id="PS50043"/>
    </source>
</evidence>
<dbReference type="Pfam" id="PF00072">
    <property type="entry name" value="Response_reg"/>
    <property type="match status" value="1"/>
</dbReference>
<dbReference type="SUPFAM" id="SSF52172">
    <property type="entry name" value="CheY-like"/>
    <property type="match status" value="1"/>
</dbReference>
<dbReference type="PANTHER" id="PTHR45566">
    <property type="entry name" value="HTH-TYPE TRANSCRIPTIONAL REGULATOR YHJB-RELATED"/>
    <property type="match status" value="1"/>
</dbReference>
<evidence type="ECO:0000256" key="7">
    <source>
        <dbReference type="PROSITE-ProRule" id="PRU00169"/>
    </source>
</evidence>
<keyword evidence="5" id="KW-0804">Transcription</keyword>
<proteinExistence type="predicted"/>
<dbReference type="PROSITE" id="PS50110">
    <property type="entry name" value="RESPONSE_REGULATORY"/>
    <property type="match status" value="1"/>
</dbReference>
<comment type="function">
    <text evidence="6">May play the central regulatory role in sporulation. It may be an element of the effector pathway responsible for the activation of sporulation genes in response to nutritional stress. Spo0A may act in concert with spo0H (a sigma factor) to control the expression of some genes that are critical to the sporulation process.</text>
</comment>
<dbReference type="Pfam" id="PF00196">
    <property type="entry name" value="GerE"/>
    <property type="match status" value="1"/>
</dbReference>
<evidence type="ECO:0000313" key="10">
    <source>
        <dbReference type="EMBL" id="EHQ89363.1"/>
    </source>
</evidence>
<evidence type="ECO:0000256" key="4">
    <source>
        <dbReference type="ARBA" id="ARBA00023125"/>
    </source>
</evidence>
<feature type="domain" description="Response regulatory" evidence="9">
    <location>
        <begin position="2"/>
        <end position="118"/>
    </location>
</feature>
<dbReference type="InterPro" id="IPR051015">
    <property type="entry name" value="EvgA-like"/>
</dbReference>
<evidence type="ECO:0000259" key="9">
    <source>
        <dbReference type="PROSITE" id="PS50110"/>
    </source>
</evidence>
<feature type="modified residue" description="4-aspartylphosphate" evidence="7">
    <location>
        <position position="53"/>
    </location>
</feature>
<evidence type="ECO:0000256" key="5">
    <source>
        <dbReference type="ARBA" id="ARBA00023163"/>
    </source>
</evidence>
<sequence length="209" mass="23400">MNVVSIDDYPLSRQGLMAVLGLESEFEFAGEASSVKEAREVIFRLKPEIIIIDLKLKDESGFDIISEVKELDSDCKVVILTSSLDPDDFKRASEFGVDGYILKDAMPEEIVNAVRLVSKGRKYYDPSIMEIVMKKENLQHNIEELTSRELEVLAALGKGLSNRDIAEQLFISEYTVKKHVSQIFGKLGLSCRTQAALYANKHKLGSLLV</sequence>
<dbReference type="HOGENOM" id="CLU_000445_90_10_9"/>
<dbReference type="STRING" id="768710.DesyoDRAFT_2280"/>
<reference evidence="10 11" key="1">
    <citation type="submission" date="2011-11" db="EMBL/GenBank/DDBJ databases">
        <title>The Noncontiguous Finished genome of Desulfosporosinus youngiae DSM 17734.</title>
        <authorList>
            <consortium name="US DOE Joint Genome Institute (JGI-PGF)"/>
            <person name="Lucas S."/>
            <person name="Han J."/>
            <person name="Lapidus A."/>
            <person name="Cheng J.-F."/>
            <person name="Goodwin L."/>
            <person name="Pitluck S."/>
            <person name="Peters L."/>
            <person name="Ovchinnikova G."/>
            <person name="Lu M."/>
            <person name="Land M.L."/>
            <person name="Hauser L."/>
            <person name="Pester M."/>
            <person name="Spring S."/>
            <person name="Ollivier B."/>
            <person name="Rattei T."/>
            <person name="Klenk H.-P."/>
            <person name="Wagner M."/>
            <person name="Loy A."/>
            <person name="Woyke T.J."/>
        </authorList>
    </citation>
    <scope>NUCLEOTIDE SEQUENCE [LARGE SCALE GENOMIC DNA]</scope>
    <source>
        <strain evidence="10 11">DSM 17734</strain>
    </source>
</reference>
<organism evidence="10 11">
    <name type="scientific">Desulfosporosinus youngiae DSM 17734</name>
    <dbReference type="NCBI Taxonomy" id="768710"/>
    <lineage>
        <taxon>Bacteria</taxon>
        <taxon>Bacillati</taxon>
        <taxon>Bacillota</taxon>
        <taxon>Clostridia</taxon>
        <taxon>Eubacteriales</taxon>
        <taxon>Desulfitobacteriaceae</taxon>
        <taxon>Desulfosporosinus</taxon>
    </lineage>
</organism>
<evidence type="ECO:0000256" key="3">
    <source>
        <dbReference type="ARBA" id="ARBA00023015"/>
    </source>
</evidence>
<keyword evidence="4 10" id="KW-0238">DNA-binding</keyword>
<dbReference type="InterPro" id="IPR058245">
    <property type="entry name" value="NreC/VraR/RcsB-like_REC"/>
</dbReference>
<dbReference type="InterPro" id="IPR000792">
    <property type="entry name" value="Tscrpt_reg_LuxR_C"/>
</dbReference>
<gene>
    <name evidence="10" type="ORF">DesyoDRAFT_2280</name>
</gene>
<dbReference type="EMBL" id="CM001441">
    <property type="protein sequence ID" value="EHQ89363.1"/>
    <property type="molecule type" value="Genomic_DNA"/>
</dbReference>
<evidence type="ECO:0000256" key="6">
    <source>
        <dbReference type="ARBA" id="ARBA00024867"/>
    </source>
</evidence>
<dbReference type="CDD" id="cd06170">
    <property type="entry name" value="LuxR_C_like"/>
    <property type="match status" value="1"/>
</dbReference>
<keyword evidence="11" id="KW-1185">Reference proteome</keyword>
<dbReference type="SMART" id="SM00421">
    <property type="entry name" value="HTH_LUXR"/>
    <property type="match status" value="1"/>
</dbReference>
<dbReference type="OrthoDB" id="9795108at2"/>
<dbReference type="FunFam" id="1.10.10.10:FF:000153">
    <property type="entry name" value="LuxR family transcriptional regulator"/>
    <property type="match status" value="1"/>
</dbReference>
<dbReference type="RefSeq" id="WP_007782999.1">
    <property type="nucleotide sequence ID" value="NZ_CM001441.1"/>
</dbReference>
<evidence type="ECO:0000256" key="1">
    <source>
        <dbReference type="ARBA" id="ARBA00018672"/>
    </source>
</evidence>
<keyword evidence="3" id="KW-0805">Transcription regulation</keyword>
<keyword evidence="2 7" id="KW-0597">Phosphoprotein</keyword>
<dbReference type="InterPro" id="IPR016032">
    <property type="entry name" value="Sig_transdc_resp-reg_C-effctor"/>
</dbReference>
<dbReference type="InterPro" id="IPR011006">
    <property type="entry name" value="CheY-like_superfamily"/>
</dbReference>
<dbReference type="InterPro" id="IPR001789">
    <property type="entry name" value="Sig_transdc_resp-reg_receiver"/>
</dbReference>
<dbReference type="Gene3D" id="3.40.50.2300">
    <property type="match status" value="1"/>
</dbReference>
<dbReference type="Proteomes" id="UP000005104">
    <property type="component" value="Chromosome"/>
</dbReference>
<dbReference type="GO" id="GO:0000160">
    <property type="term" value="P:phosphorelay signal transduction system"/>
    <property type="evidence" value="ECO:0007669"/>
    <property type="project" value="InterPro"/>
</dbReference>
<dbReference type="CDD" id="cd17535">
    <property type="entry name" value="REC_NarL-like"/>
    <property type="match status" value="1"/>
</dbReference>
<dbReference type="AlphaFoldDB" id="H5XUC7"/>
<accession>H5XUC7</accession>
<protein>
    <recommendedName>
        <fullName evidence="1">Stage 0 sporulation protein A homolog</fullName>
    </recommendedName>
</protein>
<dbReference type="PRINTS" id="PR00038">
    <property type="entry name" value="HTHLUXR"/>
</dbReference>
<dbReference type="SMART" id="SM00448">
    <property type="entry name" value="REC"/>
    <property type="match status" value="1"/>
</dbReference>
<dbReference type="PANTHER" id="PTHR45566:SF2">
    <property type="entry name" value="NARL SUBFAMILY"/>
    <property type="match status" value="1"/>
</dbReference>
<evidence type="ECO:0000256" key="2">
    <source>
        <dbReference type="ARBA" id="ARBA00022553"/>
    </source>
</evidence>
<dbReference type="GO" id="GO:0006355">
    <property type="term" value="P:regulation of DNA-templated transcription"/>
    <property type="evidence" value="ECO:0007669"/>
    <property type="project" value="InterPro"/>
</dbReference>
<dbReference type="GO" id="GO:0003677">
    <property type="term" value="F:DNA binding"/>
    <property type="evidence" value="ECO:0007669"/>
    <property type="project" value="UniProtKB-KW"/>
</dbReference>
<dbReference type="eggNOG" id="COG2197">
    <property type="taxonomic scope" value="Bacteria"/>
</dbReference>